<dbReference type="PROSITE" id="PS51257">
    <property type="entry name" value="PROKAR_LIPOPROTEIN"/>
    <property type="match status" value="1"/>
</dbReference>
<dbReference type="RefSeq" id="WP_187714764.1">
    <property type="nucleotide sequence ID" value="NZ_BAABJC010000001.1"/>
</dbReference>
<sequence length="84" mass="8678">MKRLLCTGLMVIALSSCGSYRQTTENSGVLDNVSVEAMPANDASALEAVEAQDSRLATQELANETVETATNDSNAVGNAAGNSQ</sequence>
<dbReference type="Proteomes" id="UP000516134">
    <property type="component" value="Chromosome"/>
</dbReference>
<feature type="chain" id="PRO_5045855402" description="Membrane lipoprotein lipid attachment site-containing protein" evidence="1">
    <location>
        <begin position="22"/>
        <end position="84"/>
    </location>
</feature>
<reference evidence="2 3" key="1">
    <citation type="submission" date="2020-08" db="EMBL/GenBank/DDBJ databases">
        <title>Genome sequence of Sphingomonas daechungensis KACC 18115T.</title>
        <authorList>
            <person name="Hyun D.-W."/>
            <person name="Bae J.-W."/>
        </authorList>
    </citation>
    <scope>NUCLEOTIDE SEQUENCE [LARGE SCALE GENOMIC DNA]</scope>
    <source>
        <strain evidence="2 3">KACC 18115</strain>
    </source>
</reference>
<proteinExistence type="predicted"/>
<keyword evidence="1" id="KW-0732">Signal</keyword>
<dbReference type="EMBL" id="CP060780">
    <property type="protein sequence ID" value="QNP43334.1"/>
    <property type="molecule type" value="Genomic_DNA"/>
</dbReference>
<protein>
    <recommendedName>
        <fullName evidence="4">Membrane lipoprotein lipid attachment site-containing protein</fullName>
    </recommendedName>
</protein>
<evidence type="ECO:0000256" key="1">
    <source>
        <dbReference type="SAM" id="SignalP"/>
    </source>
</evidence>
<evidence type="ECO:0000313" key="3">
    <source>
        <dbReference type="Proteomes" id="UP000516134"/>
    </source>
</evidence>
<name>A0ABX6T1P2_9SPHN</name>
<accession>A0ABX6T1P2</accession>
<gene>
    <name evidence="2" type="ORF">H9L15_00135</name>
</gene>
<feature type="signal peptide" evidence="1">
    <location>
        <begin position="1"/>
        <end position="21"/>
    </location>
</feature>
<evidence type="ECO:0000313" key="2">
    <source>
        <dbReference type="EMBL" id="QNP43334.1"/>
    </source>
</evidence>
<organism evidence="2 3">
    <name type="scientific">Sphingomonas daechungensis</name>
    <dbReference type="NCBI Taxonomy" id="1176646"/>
    <lineage>
        <taxon>Bacteria</taxon>
        <taxon>Pseudomonadati</taxon>
        <taxon>Pseudomonadota</taxon>
        <taxon>Alphaproteobacteria</taxon>
        <taxon>Sphingomonadales</taxon>
        <taxon>Sphingomonadaceae</taxon>
        <taxon>Sphingomonas</taxon>
    </lineage>
</organism>
<keyword evidence="3" id="KW-1185">Reference proteome</keyword>
<evidence type="ECO:0008006" key="4">
    <source>
        <dbReference type="Google" id="ProtNLM"/>
    </source>
</evidence>